<feature type="binding site" evidence="2">
    <location>
        <position position="354"/>
    </location>
    <ligand>
        <name>L-tryptophan</name>
        <dbReference type="ChEBI" id="CHEBI:57912"/>
    </ligand>
</feature>
<evidence type="ECO:0000313" key="3">
    <source>
        <dbReference type="EMBL" id="TLU65291.1"/>
    </source>
</evidence>
<dbReference type="EMBL" id="VCBC01000007">
    <property type="protein sequence ID" value="TLU65291.1"/>
    <property type="molecule type" value="Genomic_DNA"/>
</dbReference>
<dbReference type="GO" id="GO:0004497">
    <property type="term" value="F:monooxygenase activity"/>
    <property type="evidence" value="ECO:0007669"/>
    <property type="project" value="InterPro"/>
</dbReference>
<feature type="active site" evidence="1">
    <location>
        <position position="91"/>
    </location>
</feature>
<dbReference type="PIRSF" id="PIRSF011396">
    <property type="entry name" value="Trp_halogenase"/>
    <property type="match status" value="1"/>
</dbReference>
<evidence type="ECO:0000256" key="1">
    <source>
        <dbReference type="PIRSR" id="PIRSR011396-1"/>
    </source>
</evidence>
<dbReference type="GO" id="GO:0000166">
    <property type="term" value="F:nucleotide binding"/>
    <property type="evidence" value="ECO:0007669"/>
    <property type="project" value="UniProtKB-KW"/>
</dbReference>
<dbReference type="Pfam" id="PF04820">
    <property type="entry name" value="Trp_halogenase"/>
    <property type="match status" value="1"/>
</dbReference>
<gene>
    <name evidence="3" type="ORF">FE810_08330</name>
</gene>
<dbReference type="OrthoDB" id="7178350at2"/>
<evidence type="ECO:0000313" key="4">
    <source>
        <dbReference type="Proteomes" id="UP000307790"/>
    </source>
</evidence>
<dbReference type="InterPro" id="IPR036188">
    <property type="entry name" value="FAD/NAD-bd_sf"/>
</dbReference>
<accession>A0A5R9IPU3</accession>
<organism evidence="3 4">
    <name type="scientific">Thalassotalea litorea</name>
    <dbReference type="NCBI Taxonomy" id="2020715"/>
    <lineage>
        <taxon>Bacteria</taxon>
        <taxon>Pseudomonadati</taxon>
        <taxon>Pseudomonadota</taxon>
        <taxon>Gammaproteobacteria</taxon>
        <taxon>Alteromonadales</taxon>
        <taxon>Colwelliaceae</taxon>
        <taxon>Thalassotalea</taxon>
    </lineage>
</organism>
<keyword evidence="4" id="KW-1185">Reference proteome</keyword>
<sequence length="509" mass="57938">MQTNSTAQKENEPSASPFNVVILGGGSAGWMTAAALANTLPSNHFNICLVESEQIGTVSVGEATIPGIHDFNRFLEINEQELIKATNATFKLGIEFEGWTKGGKYLHPFGPYGLNKNGVPFHQMWLKAKLAGEDVAELVKYNMEGMAAQQNKFSPKLNIPNFPIDHLNYAFHLDAVAYAKYLRQYAEQRGVERIEGKFEQARLNSDGFIQSLVLDDGREISGDFFIDCSGFKALLIEKTLHARYEDWRHWLPCDSAVAIQSKSQRQINSYTKAITHEHGWRWQIPLQNRMGNGLVYSSRFMSKEQAVEKLQSLVNEELITEPNHLHWVNGCRPEPWRKNCLAIGLSAGFIEPLESTGLQLIQSAIFRLLSLFPDKNFNQSNIDAYNRFANDEIKSIRDFVILHYKLTDNDQSPFWDYCRNMDVPDSLQNKMAMYQQNGNLFRENNELFSELNWLSVLNGQGMLPKTTHPLTTQFSTREIISELQQIENAYSRIVDSLPSHDEFLAMLAQ</sequence>
<dbReference type="InterPro" id="IPR006905">
    <property type="entry name" value="Flavin_halogenase"/>
</dbReference>
<dbReference type="InterPro" id="IPR050816">
    <property type="entry name" value="Flavin-dep_Halogenase_NPB"/>
</dbReference>
<feature type="binding site" evidence="2">
    <location>
        <position position="345"/>
    </location>
    <ligand>
        <name>FAD</name>
        <dbReference type="ChEBI" id="CHEBI:57692"/>
    </ligand>
</feature>
<evidence type="ECO:0000256" key="2">
    <source>
        <dbReference type="PIRSR" id="PIRSR011396-2"/>
    </source>
</evidence>
<reference evidence="3 4" key="1">
    <citation type="submission" date="2019-05" db="EMBL/GenBank/DDBJ databases">
        <title>Genome sequences of Thalassotalea litorea 1K03283.</title>
        <authorList>
            <person name="Zhang D."/>
        </authorList>
    </citation>
    <scope>NUCLEOTIDE SEQUENCE [LARGE SCALE GENOMIC DNA]</scope>
    <source>
        <strain evidence="3 4">MCCC 1K03283</strain>
    </source>
</reference>
<keyword evidence="2" id="KW-0547">Nucleotide-binding</keyword>
<dbReference type="Gene3D" id="3.50.50.60">
    <property type="entry name" value="FAD/NAD(P)-binding domain"/>
    <property type="match status" value="1"/>
</dbReference>
<keyword evidence="2" id="KW-0274">FAD</keyword>
<feature type="binding site" evidence="2">
    <location>
        <begin position="25"/>
        <end position="28"/>
    </location>
    <ligand>
        <name>FAD</name>
        <dbReference type="ChEBI" id="CHEBI:57692"/>
    </ligand>
</feature>
<comment type="caution">
    <text evidence="3">The sequence shown here is derived from an EMBL/GenBank/DDBJ whole genome shotgun (WGS) entry which is preliminary data.</text>
</comment>
<name>A0A5R9IPU3_9GAMM</name>
<feature type="binding site" evidence="2">
    <location>
        <position position="91"/>
    </location>
    <ligand>
        <name>7-chloro-L-tryptophan</name>
        <dbReference type="ChEBI" id="CHEBI:58713"/>
    </ligand>
</feature>
<proteinExistence type="predicted"/>
<dbReference type="Proteomes" id="UP000307790">
    <property type="component" value="Unassembled WGS sequence"/>
</dbReference>
<dbReference type="RefSeq" id="WP_138319594.1">
    <property type="nucleotide sequence ID" value="NZ_VCBC01000007.1"/>
</dbReference>
<dbReference type="InterPro" id="IPR033856">
    <property type="entry name" value="Trp_halogen"/>
</dbReference>
<dbReference type="PANTHER" id="PTHR43747:SF4">
    <property type="entry name" value="FLAVIN-DEPENDENT TRYPTOPHAN HALOGENASE"/>
    <property type="match status" value="1"/>
</dbReference>
<dbReference type="PANTHER" id="PTHR43747">
    <property type="entry name" value="FAD-BINDING PROTEIN"/>
    <property type="match status" value="1"/>
</dbReference>
<keyword evidence="2" id="KW-0285">Flavoprotein</keyword>
<dbReference type="SUPFAM" id="SSF51905">
    <property type="entry name" value="FAD/NAD(P)-binding domain"/>
    <property type="match status" value="1"/>
</dbReference>
<dbReference type="AlphaFoldDB" id="A0A5R9IPU3"/>
<protein>
    <submittedName>
        <fullName evidence="3">Tryptophan 7-halogenase</fullName>
    </submittedName>
</protein>